<evidence type="ECO:0000259" key="3">
    <source>
        <dbReference type="Pfam" id="PF00534"/>
    </source>
</evidence>
<organism evidence="4 5">
    <name type="scientific">candidate division WOR-3 bacterium</name>
    <dbReference type="NCBI Taxonomy" id="2052148"/>
    <lineage>
        <taxon>Bacteria</taxon>
        <taxon>Bacteria division WOR-3</taxon>
    </lineage>
</organism>
<name>A0A938BTC4_UNCW3</name>
<proteinExistence type="predicted"/>
<sequence>MKLVLWTNMLAIHRSADMRALAQMGHDVTVVAGCEVIGARRTLGWSVPDVAPARTIVDPSAETIDRLSTMNDNDTVHLIGGLKSRTLGRGAFEACRKAGTRIALGCEGGDPRGIKGLARRMVHAADRVRFGKDVDFMLAMGRNGVTWYRKRGWPADKVFNYAYTTEKPATVPSEHGNSSAGSHFRIAYLGQLIHRKGVDVLIKAFGRLRTHDSEFLVIGDGPLRGEYERLASHHGIGSRTVFLGAMANQAALCQLADSDVLVLPSRFDGWGAVVNEALMRGVPVVCSDRCGASDLVAAPWRGEVFQSGSVSALTDALEKWIARGKKTPEASERIKAWSHCIEGQSVAAYFLDVVSASAGLRPRPTPPWLCEGNSSRH</sequence>
<dbReference type="Proteomes" id="UP000779900">
    <property type="component" value="Unassembled WGS sequence"/>
</dbReference>
<dbReference type="PANTHER" id="PTHR12526:SF510">
    <property type="entry name" value="D-INOSITOL 3-PHOSPHATE GLYCOSYLTRANSFERASE"/>
    <property type="match status" value="1"/>
</dbReference>
<evidence type="ECO:0000256" key="2">
    <source>
        <dbReference type="ARBA" id="ARBA00022679"/>
    </source>
</evidence>
<keyword evidence="1" id="KW-0328">Glycosyltransferase</keyword>
<evidence type="ECO:0000256" key="1">
    <source>
        <dbReference type="ARBA" id="ARBA00022676"/>
    </source>
</evidence>
<dbReference type="SUPFAM" id="SSF53756">
    <property type="entry name" value="UDP-Glycosyltransferase/glycogen phosphorylase"/>
    <property type="match status" value="1"/>
</dbReference>
<dbReference type="CDD" id="cd03801">
    <property type="entry name" value="GT4_PimA-like"/>
    <property type="match status" value="1"/>
</dbReference>
<comment type="caution">
    <text evidence="4">The sequence shown here is derived from an EMBL/GenBank/DDBJ whole genome shotgun (WGS) entry which is preliminary data.</text>
</comment>
<dbReference type="AlphaFoldDB" id="A0A938BTC4"/>
<dbReference type="PANTHER" id="PTHR12526">
    <property type="entry name" value="GLYCOSYLTRANSFERASE"/>
    <property type="match status" value="1"/>
</dbReference>
<dbReference type="InterPro" id="IPR001296">
    <property type="entry name" value="Glyco_trans_1"/>
</dbReference>
<evidence type="ECO:0000313" key="4">
    <source>
        <dbReference type="EMBL" id="MBM3331452.1"/>
    </source>
</evidence>
<accession>A0A938BTC4</accession>
<dbReference type="EMBL" id="VGIR01000030">
    <property type="protein sequence ID" value="MBM3331452.1"/>
    <property type="molecule type" value="Genomic_DNA"/>
</dbReference>
<dbReference type="Pfam" id="PF00534">
    <property type="entry name" value="Glycos_transf_1"/>
    <property type="match status" value="1"/>
</dbReference>
<feature type="domain" description="Glycosyl transferase family 1" evidence="3">
    <location>
        <begin position="184"/>
        <end position="333"/>
    </location>
</feature>
<keyword evidence="2" id="KW-0808">Transferase</keyword>
<protein>
    <submittedName>
        <fullName evidence="4">Glycosyltransferase family 4 protein</fullName>
    </submittedName>
</protein>
<reference evidence="4" key="1">
    <citation type="submission" date="2019-03" db="EMBL/GenBank/DDBJ databases">
        <title>Lake Tanganyika Metagenome-Assembled Genomes (MAGs).</title>
        <authorList>
            <person name="Tran P."/>
        </authorList>
    </citation>
    <scope>NUCLEOTIDE SEQUENCE</scope>
    <source>
        <strain evidence="4">K_DeepCast_150m_m2_040</strain>
    </source>
</reference>
<dbReference type="GO" id="GO:0016757">
    <property type="term" value="F:glycosyltransferase activity"/>
    <property type="evidence" value="ECO:0007669"/>
    <property type="project" value="UniProtKB-KW"/>
</dbReference>
<gene>
    <name evidence="4" type="ORF">FJY68_06315</name>
</gene>
<dbReference type="Gene3D" id="3.40.50.2000">
    <property type="entry name" value="Glycogen Phosphorylase B"/>
    <property type="match status" value="2"/>
</dbReference>
<evidence type="ECO:0000313" key="5">
    <source>
        <dbReference type="Proteomes" id="UP000779900"/>
    </source>
</evidence>